<dbReference type="Gene3D" id="1.10.3720.10">
    <property type="entry name" value="MetI-like"/>
    <property type="match status" value="1"/>
</dbReference>
<dbReference type="InterPro" id="IPR000515">
    <property type="entry name" value="MetI-like"/>
</dbReference>
<dbReference type="GO" id="GO:0005886">
    <property type="term" value="C:plasma membrane"/>
    <property type="evidence" value="ECO:0007669"/>
    <property type="project" value="UniProtKB-SubCell"/>
</dbReference>
<gene>
    <name evidence="9" type="ordered locus">Teth39_0609</name>
</gene>
<dbReference type="eggNOG" id="COG0395">
    <property type="taxonomic scope" value="Bacteria"/>
</dbReference>
<keyword evidence="6 7" id="KW-0472">Membrane</keyword>
<dbReference type="AlphaFoldDB" id="B0K7M4"/>
<feature type="transmembrane region" description="Helical" evidence="7">
    <location>
        <begin position="100"/>
        <end position="121"/>
    </location>
</feature>
<dbReference type="Pfam" id="PF00528">
    <property type="entry name" value="BPD_transp_1"/>
    <property type="match status" value="1"/>
</dbReference>
<proteinExistence type="inferred from homology"/>
<keyword evidence="5 7" id="KW-1133">Transmembrane helix</keyword>
<evidence type="ECO:0000313" key="9">
    <source>
        <dbReference type="EMBL" id="ABY94273.1"/>
    </source>
</evidence>
<evidence type="ECO:0000256" key="1">
    <source>
        <dbReference type="ARBA" id="ARBA00004651"/>
    </source>
</evidence>
<dbReference type="STRING" id="340099.Teth39_0609"/>
<keyword evidence="2 7" id="KW-0813">Transport</keyword>
<reference evidence="10" key="1">
    <citation type="submission" date="2008-01" db="EMBL/GenBank/DDBJ databases">
        <title>Complete sequence of Thermoanaerobacter pseudethanolicus 39E.</title>
        <authorList>
            <person name="Copeland A."/>
            <person name="Lucas S."/>
            <person name="Lapidus A."/>
            <person name="Barry K."/>
            <person name="Glavina del Rio T."/>
            <person name="Dalin E."/>
            <person name="Tice H."/>
            <person name="Pitluck S."/>
            <person name="Bruce D."/>
            <person name="Goodwin L."/>
            <person name="Saunders E."/>
            <person name="Brettin T."/>
            <person name="Detter J.C."/>
            <person name="Han C."/>
            <person name="Schmutz J."/>
            <person name="Larimer F."/>
            <person name="Land M."/>
            <person name="Hauser L."/>
            <person name="Kyrpides N."/>
            <person name="Lykidis A."/>
            <person name="Hemme C."/>
            <person name="Fields M.W."/>
            <person name="He Z."/>
            <person name="Zhou J."/>
            <person name="Richardson P."/>
        </authorList>
    </citation>
    <scope>NUCLEOTIDE SEQUENCE [LARGE SCALE GENOMIC DNA]</scope>
    <source>
        <strain evidence="10">ATCC 33223 / DSM 2355 / 39E</strain>
    </source>
</reference>
<dbReference type="GO" id="GO:0055085">
    <property type="term" value="P:transmembrane transport"/>
    <property type="evidence" value="ECO:0007669"/>
    <property type="project" value="InterPro"/>
</dbReference>
<evidence type="ECO:0000313" key="10">
    <source>
        <dbReference type="Proteomes" id="UP000002156"/>
    </source>
</evidence>
<dbReference type="EMBL" id="CP000924">
    <property type="protein sequence ID" value="ABY94273.1"/>
    <property type="molecule type" value="Genomic_DNA"/>
</dbReference>
<feature type="transmembrane region" description="Helical" evidence="7">
    <location>
        <begin position="12"/>
        <end position="31"/>
    </location>
</feature>
<dbReference type="PANTHER" id="PTHR43744">
    <property type="entry name" value="ABC TRANSPORTER PERMEASE PROTEIN MG189-RELATED-RELATED"/>
    <property type="match status" value="1"/>
</dbReference>
<dbReference type="SUPFAM" id="SSF161098">
    <property type="entry name" value="MetI-like"/>
    <property type="match status" value="1"/>
</dbReference>
<evidence type="ECO:0000256" key="5">
    <source>
        <dbReference type="ARBA" id="ARBA00022989"/>
    </source>
</evidence>
<organism evidence="9 10">
    <name type="scientific">Thermoanaerobacter pseudethanolicus (strain ATCC 33223 / 39E)</name>
    <name type="common">Clostridium thermohydrosulfuricum</name>
    <dbReference type="NCBI Taxonomy" id="340099"/>
    <lineage>
        <taxon>Bacteria</taxon>
        <taxon>Bacillati</taxon>
        <taxon>Bacillota</taxon>
        <taxon>Clostridia</taxon>
        <taxon>Thermoanaerobacterales</taxon>
        <taxon>Thermoanaerobacteraceae</taxon>
        <taxon>Thermoanaerobacter</taxon>
    </lineage>
</organism>
<dbReference type="HOGENOM" id="CLU_016047_1_2_9"/>
<feature type="transmembrane region" description="Helical" evidence="7">
    <location>
        <begin position="177"/>
        <end position="202"/>
    </location>
</feature>
<comment type="subcellular location">
    <subcellularLocation>
        <location evidence="1 7">Cell membrane</location>
        <topology evidence="1 7">Multi-pass membrane protein</topology>
    </subcellularLocation>
</comment>
<feature type="transmembrane region" description="Helical" evidence="7">
    <location>
        <begin position="237"/>
        <end position="256"/>
    </location>
</feature>
<dbReference type="PROSITE" id="PS50928">
    <property type="entry name" value="ABC_TM1"/>
    <property type="match status" value="1"/>
</dbReference>
<keyword evidence="3" id="KW-1003">Cell membrane</keyword>
<evidence type="ECO:0000256" key="7">
    <source>
        <dbReference type="RuleBase" id="RU363032"/>
    </source>
</evidence>
<evidence type="ECO:0000259" key="8">
    <source>
        <dbReference type="PROSITE" id="PS50928"/>
    </source>
</evidence>
<dbReference type="KEGG" id="tpd:Teth39_0609"/>
<evidence type="ECO:0000256" key="3">
    <source>
        <dbReference type="ARBA" id="ARBA00022475"/>
    </source>
</evidence>
<evidence type="ECO:0000256" key="2">
    <source>
        <dbReference type="ARBA" id="ARBA00022448"/>
    </source>
</evidence>
<dbReference type="Proteomes" id="UP000002156">
    <property type="component" value="Chromosome"/>
</dbReference>
<protein>
    <submittedName>
        <fullName evidence="9">Binding-protein-dependent transport systems inner membrane component</fullName>
    </submittedName>
</protein>
<evidence type="ECO:0000256" key="4">
    <source>
        <dbReference type="ARBA" id="ARBA00022692"/>
    </source>
</evidence>
<accession>B0K7M4</accession>
<evidence type="ECO:0000256" key="6">
    <source>
        <dbReference type="ARBA" id="ARBA00023136"/>
    </source>
</evidence>
<keyword evidence="4 7" id="KW-0812">Transmembrane</keyword>
<dbReference type="InterPro" id="IPR035906">
    <property type="entry name" value="MetI-like_sf"/>
</dbReference>
<feature type="transmembrane region" description="Helical" evidence="7">
    <location>
        <begin position="69"/>
        <end position="88"/>
    </location>
</feature>
<comment type="similarity">
    <text evidence="7">Belongs to the binding-protein-dependent transport system permease family.</text>
</comment>
<keyword evidence="10" id="KW-1185">Reference proteome</keyword>
<dbReference type="RefSeq" id="WP_012269091.1">
    <property type="nucleotide sequence ID" value="NC_010321.1"/>
</dbReference>
<dbReference type="CDD" id="cd06261">
    <property type="entry name" value="TM_PBP2"/>
    <property type="match status" value="1"/>
</dbReference>
<sequence>MKKSTWHKTVLAILITIIHLIPIYIALTVSFKKITDFSSYWTLPKQLFLENYKIAWQNGGMAIGFKNTIIITAIASVLIILISAMAAYPLARNNSKFNNIILTMILSVMMIPPLSLLVPLYVLMRNIGAISTYWGIISVHLAFQLPLAIFLYTNFIRALPRELDEAALIDGCSIFTIFYRIILPLLKPITVTVLIMTGLNIWNDYQLSLFFLQKPEMKVITLTIATFFGISGANPNVAAAAAIMAVLPVIVVYLFLQKYFIQGMVESAIK</sequence>
<feature type="transmembrane region" description="Helical" evidence="7">
    <location>
        <begin position="133"/>
        <end position="156"/>
    </location>
</feature>
<dbReference type="PANTHER" id="PTHR43744:SF8">
    <property type="entry name" value="SN-GLYCEROL-3-PHOSPHATE TRANSPORT SYSTEM PERMEASE PROTEIN UGPE"/>
    <property type="match status" value="1"/>
</dbReference>
<feature type="domain" description="ABC transmembrane type-1" evidence="8">
    <location>
        <begin position="65"/>
        <end position="256"/>
    </location>
</feature>
<name>B0K7M4_THEP3</name>